<dbReference type="OrthoDB" id="6159137at2759"/>
<dbReference type="GeneID" id="114243057"/>
<dbReference type="Gene3D" id="2.40.320.10">
    <property type="entry name" value="Hypothetical Protein Pfu-838710-001"/>
    <property type="match status" value="1"/>
</dbReference>
<dbReference type="GO" id="GO:0016462">
    <property type="term" value="F:pyrophosphatase activity"/>
    <property type="evidence" value="ECO:0007669"/>
    <property type="project" value="UniProtKB-ARBA"/>
</dbReference>
<dbReference type="SMR" id="A0A6J2JKU8"/>
<proteinExistence type="predicted"/>
<gene>
    <name evidence="3" type="primary">LOC114243057</name>
</gene>
<dbReference type="InterPro" id="IPR033469">
    <property type="entry name" value="CYTH-like_dom_sf"/>
</dbReference>
<reference evidence="3" key="1">
    <citation type="submission" date="2025-08" db="UniProtKB">
        <authorList>
            <consortium name="RefSeq"/>
        </authorList>
    </citation>
    <scope>IDENTIFICATION</scope>
    <source>
        <tissue evidence="3">Silk gland</tissue>
    </source>
</reference>
<dbReference type="Proteomes" id="UP000504629">
    <property type="component" value="Unplaced"/>
</dbReference>
<organism evidence="2 3">
    <name type="scientific">Bombyx mandarina</name>
    <name type="common">Wild silk moth</name>
    <name type="synonym">Wild silkworm</name>
    <dbReference type="NCBI Taxonomy" id="7092"/>
    <lineage>
        <taxon>Eukaryota</taxon>
        <taxon>Metazoa</taxon>
        <taxon>Ecdysozoa</taxon>
        <taxon>Arthropoda</taxon>
        <taxon>Hexapoda</taxon>
        <taxon>Insecta</taxon>
        <taxon>Pterygota</taxon>
        <taxon>Neoptera</taxon>
        <taxon>Endopterygota</taxon>
        <taxon>Lepidoptera</taxon>
        <taxon>Glossata</taxon>
        <taxon>Ditrysia</taxon>
        <taxon>Bombycoidea</taxon>
        <taxon>Bombycidae</taxon>
        <taxon>Bombycinae</taxon>
        <taxon>Bombyx</taxon>
    </lineage>
</organism>
<dbReference type="PANTHER" id="PTHR21028">
    <property type="entry name" value="SI:CH211-156B7.4"/>
    <property type="match status" value="1"/>
</dbReference>
<name>A0A6J2JKU8_BOMMA</name>
<dbReference type="PANTHER" id="PTHR21028:SF2">
    <property type="entry name" value="CYTH DOMAIN-CONTAINING PROTEIN"/>
    <property type="match status" value="1"/>
</dbReference>
<evidence type="ECO:0000313" key="3">
    <source>
        <dbReference type="RefSeq" id="XP_028030226.1"/>
    </source>
</evidence>
<dbReference type="KEGG" id="bman:114243057"/>
<feature type="domain" description="CYTH" evidence="1">
    <location>
        <begin position="1"/>
        <end position="173"/>
    </location>
</feature>
<sequence>MRNVEIKGKIRDYDKICKVAEELSGGPPTLIKQNDIFYKVNNGRLKMRFYADSAATLVRYDRSKEKGPKLANYELLQFTTAEYEKAKLLDDMLKKCLGAQGRVVKERKLYMVGQTRIHIDTVKDLGHFMELEVVLAPEQTVEDGQKIASELQKKLGVQNEDLIDNAYVDMLLKE</sequence>
<dbReference type="PROSITE" id="PS51707">
    <property type="entry name" value="CYTH"/>
    <property type="match status" value="1"/>
</dbReference>
<dbReference type="InterPro" id="IPR023577">
    <property type="entry name" value="CYTH_domain"/>
</dbReference>
<evidence type="ECO:0000259" key="1">
    <source>
        <dbReference type="PROSITE" id="PS51707"/>
    </source>
</evidence>
<dbReference type="SUPFAM" id="SSF55154">
    <property type="entry name" value="CYTH-like phosphatases"/>
    <property type="match status" value="1"/>
</dbReference>
<dbReference type="InterPro" id="IPR008173">
    <property type="entry name" value="Adenylyl_cyclase_CyaB"/>
</dbReference>
<dbReference type="SMART" id="SM01118">
    <property type="entry name" value="CYTH"/>
    <property type="match status" value="1"/>
</dbReference>
<keyword evidence="2" id="KW-1185">Reference proteome</keyword>
<protein>
    <submittedName>
        <fullName evidence="3">Uncharacterized protein LOC114243057</fullName>
    </submittedName>
</protein>
<dbReference type="Pfam" id="PF01928">
    <property type="entry name" value="CYTH"/>
    <property type="match status" value="1"/>
</dbReference>
<dbReference type="CDD" id="cd07890">
    <property type="entry name" value="CYTH-like_AC_IV-like"/>
    <property type="match status" value="1"/>
</dbReference>
<dbReference type="RefSeq" id="XP_028030226.1">
    <property type="nucleotide sequence ID" value="XM_028174425.1"/>
</dbReference>
<dbReference type="AlphaFoldDB" id="A0A6J2JKU8"/>
<evidence type="ECO:0000313" key="2">
    <source>
        <dbReference type="Proteomes" id="UP000504629"/>
    </source>
</evidence>
<accession>A0A6J2JKU8</accession>